<keyword evidence="1" id="KW-0408">Iron</keyword>
<evidence type="ECO:0000313" key="3">
    <source>
        <dbReference type="EMBL" id="EAR21017.1"/>
    </source>
</evidence>
<organism evidence="3 4">
    <name type="scientific">Nitrococcus mobilis Nb-231</name>
    <dbReference type="NCBI Taxonomy" id="314278"/>
    <lineage>
        <taxon>Bacteria</taxon>
        <taxon>Pseudomonadati</taxon>
        <taxon>Pseudomonadota</taxon>
        <taxon>Gammaproteobacteria</taxon>
        <taxon>Chromatiales</taxon>
        <taxon>Ectothiorhodospiraceae</taxon>
        <taxon>Nitrococcus</taxon>
    </lineage>
</organism>
<dbReference type="SUPFAM" id="SSF51197">
    <property type="entry name" value="Clavaminate synthase-like"/>
    <property type="match status" value="1"/>
</dbReference>
<dbReference type="AlphaFoldDB" id="A4BTB5"/>
<dbReference type="HOGENOM" id="CLU_1080430_0_0_6"/>
<protein>
    <submittedName>
        <fullName evidence="3">Oxidoreductase, 2OG-Fe(II) oxygenase family protein</fullName>
    </submittedName>
</protein>
<dbReference type="GO" id="GO:0016491">
    <property type="term" value="F:oxidoreductase activity"/>
    <property type="evidence" value="ECO:0007669"/>
    <property type="project" value="UniProtKB-KW"/>
</dbReference>
<comment type="caution">
    <text evidence="3">The sequence shown here is derived from an EMBL/GenBank/DDBJ whole genome shotgun (WGS) entry which is preliminary data.</text>
</comment>
<dbReference type="InterPro" id="IPR005123">
    <property type="entry name" value="Oxoglu/Fe-dep_dioxygenase_dom"/>
</dbReference>
<keyword evidence="1" id="KW-0479">Metal-binding</keyword>
<dbReference type="Proteomes" id="UP000003374">
    <property type="component" value="Unassembled WGS sequence"/>
</dbReference>
<dbReference type="Gene3D" id="2.60.120.620">
    <property type="entry name" value="q2cbj1_9rhob like domain"/>
    <property type="match status" value="1"/>
</dbReference>
<evidence type="ECO:0000259" key="2">
    <source>
        <dbReference type="PROSITE" id="PS51471"/>
    </source>
</evidence>
<gene>
    <name evidence="3" type="ORF">NB231_07602</name>
</gene>
<keyword evidence="1" id="KW-0560">Oxidoreductase</keyword>
<keyword evidence="4" id="KW-1185">Reference proteome</keyword>
<feature type="domain" description="Fe2OG dioxygenase" evidence="2">
    <location>
        <begin position="108"/>
        <end position="210"/>
    </location>
</feature>
<dbReference type="eggNOG" id="COG3145">
    <property type="taxonomic scope" value="Bacteria"/>
</dbReference>
<dbReference type="PROSITE" id="PS51471">
    <property type="entry name" value="FE2OG_OXY"/>
    <property type="match status" value="1"/>
</dbReference>
<accession>A4BTB5</accession>
<proteinExistence type="inferred from homology"/>
<dbReference type="RefSeq" id="WP_005001082.1">
    <property type="nucleotide sequence ID" value="NZ_CH672427.1"/>
</dbReference>
<dbReference type="GO" id="GO:0046872">
    <property type="term" value="F:metal ion binding"/>
    <property type="evidence" value="ECO:0007669"/>
    <property type="project" value="UniProtKB-KW"/>
</dbReference>
<evidence type="ECO:0000256" key="1">
    <source>
        <dbReference type="RuleBase" id="RU003682"/>
    </source>
</evidence>
<comment type="similarity">
    <text evidence="1">Belongs to the iron/ascorbate-dependent oxidoreductase family.</text>
</comment>
<dbReference type="OrthoDB" id="9777760at2"/>
<dbReference type="EMBL" id="AAOF01000013">
    <property type="protein sequence ID" value="EAR21017.1"/>
    <property type="molecule type" value="Genomic_DNA"/>
</dbReference>
<dbReference type="STRING" id="314278.NB231_07602"/>
<reference evidence="3 4" key="1">
    <citation type="submission" date="2006-02" db="EMBL/GenBank/DDBJ databases">
        <authorList>
            <person name="Waterbury J."/>
            <person name="Ferriera S."/>
            <person name="Johnson J."/>
            <person name="Kravitz S."/>
            <person name="Halpern A."/>
            <person name="Remington K."/>
            <person name="Beeson K."/>
            <person name="Tran B."/>
            <person name="Rogers Y.-H."/>
            <person name="Friedman R."/>
            <person name="Venter J.C."/>
        </authorList>
    </citation>
    <scope>NUCLEOTIDE SEQUENCE [LARGE SCALE GENOMIC DNA]</scope>
    <source>
        <strain evidence="3 4">Nb-231</strain>
    </source>
</reference>
<evidence type="ECO:0000313" key="4">
    <source>
        <dbReference type="Proteomes" id="UP000003374"/>
    </source>
</evidence>
<name>A4BTB5_9GAMM</name>
<sequence length="246" mass="27750">MEAFVTDTLTDALAALDVPALTQLFRNQDEFIVVEGFLPQPLLDACLNALDTVAPAINRNYIPWHKKGGSVSRFDLDRLAPVFGKLYRNTALVELLRTLTGQDLEYCPPNDPHTYALYCYTEPGDHIGFHYDTSYYRGTRYTVLLGLVDESSCRLECELYRTRSDRATESLSLRLAPGTLVAFNGDKLRHRITPAGANERRIALTLEYVTDVAMHPLLRFVSNMKDSIAYFGFRQVFARSGKRAAD</sequence>